<comment type="caution">
    <text evidence="1">The sequence shown here is derived from an EMBL/GenBank/DDBJ whole genome shotgun (WGS) entry which is preliminary data.</text>
</comment>
<evidence type="ECO:0000313" key="2">
    <source>
        <dbReference type="Proteomes" id="UP000016721"/>
    </source>
</evidence>
<dbReference type="eggNOG" id="COG0514">
    <property type="taxonomic scope" value="Bacteria"/>
</dbReference>
<reference evidence="1 2" key="1">
    <citation type="journal article" date="2013" name="Genome Announc.">
        <title>Draft Genome Sequence of the Hydrogen- and Ethanol-Producing Bacterium Clostridium intestinale Strain URNW.</title>
        <authorList>
            <person name="Lal S."/>
            <person name="Ramachandran U."/>
            <person name="Zhang X."/>
            <person name="Sparling R."/>
            <person name="Levin D.B."/>
        </authorList>
    </citation>
    <scope>NUCLEOTIDE SEQUENCE [LARGE SCALE GENOMIC DNA]</scope>
    <source>
        <strain evidence="1 2">URNW</strain>
    </source>
</reference>
<dbReference type="OrthoDB" id="266913at2"/>
<keyword evidence="2" id="KW-1185">Reference proteome</keyword>
<dbReference type="EMBL" id="APJA01000034">
    <property type="protein sequence ID" value="ERK28543.1"/>
    <property type="molecule type" value="Genomic_DNA"/>
</dbReference>
<accession>U2NHH1</accession>
<protein>
    <submittedName>
        <fullName evidence="1">Uncharacterized protein</fullName>
    </submittedName>
</protein>
<sequence length="100" mass="11494">MEEHEIKVQSEKRVGNGTIYVLEQCPWREEHTNHSAYIIQYENGAIAAGCHHNSCSDENWHTLRDKVEPDWKKKSKSSKEDVQSIKETINTTLLTTIGVL</sequence>
<dbReference type="AlphaFoldDB" id="U2NHH1"/>
<organism evidence="1 2">
    <name type="scientific">Clostridium intestinale URNW</name>
    <dbReference type="NCBI Taxonomy" id="1294142"/>
    <lineage>
        <taxon>Bacteria</taxon>
        <taxon>Bacillati</taxon>
        <taxon>Bacillota</taxon>
        <taxon>Clostridia</taxon>
        <taxon>Eubacteriales</taxon>
        <taxon>Clostridiaceae</taxon>
        <taxon>Clostridium</taxon>
    </lineage>
</organism>
<dbReference type="HOGENOM" id="CLU_2300897_0_0_9"/>
<dbReference type="RefSeq" id="WP_021804058.1">
    <property type="nucleotide sequence ID" value="NZ_KI273145.1"/>
</dbReference>
<evidence type="ECO:0000313" key="1">
    <source>
        <dbReference type="EMBL" id="ERK28543.1"/>
    </source>
</evidence>
<dbReference type="PATRIC" id="fig|1294142.3.peg.4334"/>
<name>U2NHH1_9CLOT</name>
<proteinExistence type="predicted"/>
<dbReference type="Proteomes" id="UP000016721">
    <property type="component" value="Unassembled WGS sequence"/>
</dbReference>
<dbReference type="STRING" id="1294142.CINTURNW_4201"/>
<gene>
    <name evidence="1" type="ORF">CINTURNW_4201</name>
</gene>